<dbReference type="PANTHER" id="PTHR23521:SF2">
    <property type="entry name" value="TRANSPORTER MFS SUPERFAMILY"/>
    <property type="match status" value="1"/>
</dbReference>
<feature type="transmembrane region" description="Helical" evidence="7">
    <location>
        <begin position="43"/>
        <end position="61"/>
    </location>
</feature>
<evidence type="ECO:0000256" key="5">
    <source>
        <dbReference type="ARBA" id="ARBA00022989"/>
    </source>
</evidence>
<feature type="transmembrane region" description="Helical" evidence="7">
    <location>
        <begin position="201"/>
        <end position="220"/>
    </location>
</feature>
<feature type="transmembrane region" description="Helical" evidence="7">
    <location>
        <begin position="100"/>
        <end position="121"/>
    </location>
</feature>
<dbReference type="InterPro" id="IPR020846">
    <property type="entry name" value="MFS_dom"/>
</dbReference>
<feature type="transmembrane region" description="Helical" evidence="7">
    <location>
        <begin position="163"/>
        <end position="180"/>
    </location>
</feature>
<dbReference type="SUPFAM" id="SSF103473">
    <property type="entry name" value="MFS general substrate transporter"/>
    <property type="match status" value="1"/>
</dbReference>
<gene>
    <name evidence="9" type="ORF">SAMN05444169_1427</name>
</gene>
<dbReference type="AlphaFoldDB" id="A0A1M5IAH5"/>
<keyword evidence="3" id="KW-1003">Cell membrane</keyword>
<feature type="transmembrane region" description="Helical" evidence="7">
    <location>
        <begin position="357"/>
        <end position="378"/>
    </location>
</feature>
<feature type="transmembrane region" description="Helical" evidence="7">
    <location>
        <begin position="12"/>
        <end position="37"/>
    </location>
</feature>
<reference evidence="9 10" key="1">
    <citation type="submission" date="2016-11" db="EMBL/GenBank/DDBJ databases">
        <authorList>
            <person name="Jaros S."/>
            <person name="Januszkiewicz K."/>
            <person name="Wedrychowicz H."/>
        </authorList>
    </citation>
    <scope>NUCLEOTIDE SEQUENCE [LARGE SCALE GENOMIC DNA]</scope>
    <source>
        <strain evidence="9 10">GAS242</strain>
    </source>
</reference>
<evidence type="ECO:0000256" key="1">
    <source>
        <dbReference type="ARBA" id="ARBA00004651"/>
    </source>
</evidence>
<dbReference type="GO" id="GO:0022857">
    <property type="term" value="F:transmembrane transporter activity"/>
    <property type="evidence" value="ECO:0007669"/>
    <property type="project" value="InterPro"/>
</dbReference>
<dbReference type="OrthoDB" id="9810614at2"/>
<evidence type="ECO:0000256" key="6">
    <source>
        <dbReference type="ARBA" id="ARBA00023136"/>
    </source>
</evidence>
<feature type="transmembrane region" description="Helical" evidence="7">
    <location>
        <begin position="73"/>
        <end position="94"/>
    </location>
</feature>
<feature type="transmembrane region" description="Helical" evidence="7">
    <location>
        <begin position="232"/>
        <end position="254"/>
    </location>
</feature>
<dbReference type="InterPro" id="IPR047200">
    <property type="entry name" value="MFS_YcaD-like"/>
</dbReference>
<keyword evidence="5 7" id="KW-1133">Transmembrane helix</keyword>
<organism evidence="9 10">
    <name type="scientific">Bradyrhizobium erythrophlei</name>
    <dbReference type="NCBI Taxonomy" id="1437360"/>
    <lineage>
        <taxon>Bacteria</taxon>
        <taxon>Pseudomonadati</taxon>
        <taxon>Pseudomonadota</taxon>
        <taxon>Alphaproteobacteria</taxon>
        <taxon>Hyphomicrobiales</taxon>
        <taxon>Nitrobacteraceae</taxon>
        <taxon>Bradyrhizobium</taxon>
    </lineage>
</organism>
<dbReference type="PROSITE" id="PS50850">
    <property type="entry name" value="MFS"/>
    <property type="match status" value="1"/>
</dbReference>
<dbReference type="InterPro" id="IPR011701">
    <property type="entry name" value="MFS"/>
</dbReference>
<dbReference type="Pfam" id="PF07690">
    <property type="entry name" value="MFS_1"/>
    <property type="match status" value="1"/>
</dbReference>
<evidence type="ECO:0000256" key="2">
    <source>
        <dbReference type="ARBA" id="ARBA00022448"/>
    </source>
</evidence>
<feature type="transmembrane region" description="Helical" evidence="7">
    <location>
        <begin position="266"/>
        <end position="285"/>
    </location>
</feature>
<evidence type="ECO:0000256" key="3">
    <source>
        <dbReference type="ARBA" id="ARBA00022475"/>
    </source>
</evidence>
<evidence type="ECO:0000256" key="4">
    <source>
        <dbReference type="ARBA" id="ARBA00022692"/>
    </source>
</evidence>
<feature type="transmembrane region" description="Helical" evidence="7">
    <location>
        <begin position="291"/>
        <end position="311"/>
    </location>
</feature>
<dbReference type="CDD" id="cd17477">
    <property type="entry name" value="MFS_YcaD_like"/>
    <property type="match status" value="1"/>
</dbReference>
<feature type="transmembrane region" description="Helical" evidence="7">
    <location>
        <begin position="133"/>
        <end position="151"/>
    </location>
</feature>
<proteinExistence type="predicted"/>
<dbReference type="EMBL" id="LT670818">
    <property type="protein sequence ID" value="SHG25262.1"/>
    <property type="molecule type" value="Genomic_DNA"/>
</dbReference>
<comment type="subcellular location">
    <subcellularLocation>
        <location evidence="1">Cell membrane</location>
        <topology evidence="1">Multi-pass membrane protein</topology>
    </subcellularLocation>
</comment>
<accession>A0A1M5IAH5</accession>
<protein>
    <submittedName>
        <fullName evidence="9">Predicted arabinose efflux permease, MFS family</fullName>
    </submittedName>
</protein>
<keyword evidence="4 7" id="KW-0812">Transmembrane</keyword>
<keyword evidence="6 7" id="KW-0472">Membrane</keyword>
<evidence type="ECO:0000313" key="10">
    <source>
        <dbReference type="Proteomes" id="UP000190675"/>
    </source>
</evidence>
<keyword evidence="2" id="KW-0813">Transport</keyword>
<feature type="domain" description="Major facilitator superfamily (MFS) profile" evidence="8">
    <location>
        <begin position="1"/>
        <end position="380"/>
    </location>
</feature>
<dbReference type="PANTHER" id="PTHR23521">
    <property type="entry name" value="TRANSPORTER MFS SUPERFAMILY"/>
    <property type="match status" value="1"/>
</dbReference>
<feature type="transmembrane region" description="Helical" evidence="7">
    <location>
        <begin position="323"/>
        <end position="345"/>
    </location>
</feature>
<name>A0A1M5IAH5_9BRAD</name>
<dbReference type="Proteomes" id="UP000190675">
    <property type="component" value="Chromosome I"/>
</dbReference>
<dbReference type="InterPro" id="IPR036259">
    <property type="entry name" value="MFS_trans_sf"/>
</dbReference>
<evidence type="ECO:0000256" key="7">
    <source>
        <dbReference type="SAM" id="Phobius"/>
    </source>
</evidence>
<evidence type="ECO:0000313" key="9">
    <source>
        <dbReference type="EMBL" id="SHG25262.1"/>
    </source>
</evidence>
<dbReference type="GO" id="GO:0005886">
    <property type="term" value="C:plasma membrane"/>
    <property type="evidence" value="ECO:0007669"/>
    <property type="project" value="UniProtKB-SubCell"/>
</dbReference>
<evidence type="ECO:0000259" key="8">
    <source>
        <dbReference type="PROSITE" id="PS50850"/>
    </source>
</evidence>
<sequence length="417" mass="44030">MRSKPEPAQIGILILATSIIQLANGFFGTFISLRVAIEDFGPTISGLVLSSYFAGFTLGALRCERIIERVGHIRAYAALAGMVVAATAAMPLLAGPLPWLILRAVIGFGCSGLFIATESWLNAKAKPTERGRIFSVYMFGTFLALALGQLLIGQAKVETAEPFNAIAVLFAVALVIVSTTRAEPPRGTASTSLPFGQLSRAAPVAVAGCMVSGLVSASFYSLVPAWMQDEGIARETIATFMLFAVLGGLVFQVPIGRLSDQFDRRIVLSMLSFGFAATAIAVVNLPHSRPVILPAAALLGGFMSTMYPVCVANAHDQMPAHQVVAVTGRLILVSGLGSILGPLIGTSVMARFSIDGVFYFMAAVGLLLALLAVARRLVTTPPTHLKRTFEILAPQATPLAHDLLGPPMRVPTSQKPE</sequence>
<dbReference type="Gene3D" id="1.20.1250.20">
    <property type="entry name" value="MFS general substrate transporter like domains"/>
    <property type="match status" value="2"/>
</dbReference>
<dbReference type="RefSeq" id="WP_079565349.1">
    <property type="nucleotide sequence ID" value="NZ_LT670818.1"/>
</dbReference>